<reference evidence="1" key="2">
    <citation type="submission" date="2004-08" db="EMBL/GenBank/DDBJ databases">
        <authorList>
            <person name="Putnam N."/>
            <person name="Detter J.C."/>
            <person name="Richardson P.M."/>
            <person name="Rokhsar D."/>
        </authorList>
    </citation>
    <scope>NUCLEOTIDE SEQUENCE</scope>
</reference>
<protein>
    <submittedName>
        <fullName evidence="1">Uncharacterized protein</fullName>
    </submittedName>
</protein>
<name>Q64AC8_UNCAG</name>
<accession>Q64AC8</accession>
<proteinExistence type="predicted"/>
<gene>
    <name evidence="1" type="ORF">GZ32E7_10</name>
</gene>
<organism evidence="1">
    <name type="scientific">Uncultured archaeon GZfos26G2</name>
    <dbReference type="NCBI Taxonomy" id="3386331"/>
    <lineage>
        <taxon>Archaea</taxon>
        <taxon>Methanobacteriati</taxon>
        <taxon>Methanobacteriota</taxon>
        <taxon>Stenosarchaea group</taxon>
        <taxon>Methanomicrobia</taxon>
        <taxon>Candidatus Methanophagales</taxon>
        <taxon>Candidatus Methanophagaceae</taxon>
        <taxon>Candidatus Methanophaga</taxon>
    </lineage>
</organism>
<dbReference type="EMBL" id="AY714855">
    <property type="protein sequence ID" value="AAU83649.1"/>
    <property type="molecule type" value="Genomic_DNA"/>
</dbReference>
<sequence>MVILFFSIVFFERRPLGRFISFDRNICCVVKTDGLCSGGQSMTFNISGASSSGWQSTVSTTSDTTSSLVLLCGVLGPFLESNRPKIPFSSYR</sequence>
<evidence type="ECO:0000313" key="1">
    <source>
        <dbReference type="EMBL" id="AAU83649.1"/>
    </source>
</evidence>
<dbReference type="AlphaFoldDB" id="Q64AC8"/>
<reference evidence="1" key="1">
    <citation type="journal article" date="2004" name="Science">
        <title>Reverse methanogenesis: testing the hypothesis with environmental genomics.</title>
        <authorList>
            <person name="Hallam S.J."/>
            <person name="Putnam N."/>
            <person name="Preston C.M."/>
            <person name="Detter J.C."/>
            <person name="Rokhsar D."/>
            <person name="Richardson P.M."/>
            <person name="DeLong E.F."/>
        </authorList>
    </citation>
    <scope>NUCLEOTIDE SEQUENCE</scope>
</reference>